<evidence type="ECO:0000313" key="3">
    <source>
        <dbReference type="Proteomes" id="UP000644699"/>
    </source>
</evidence>
<comment type="caution">
    <text evidence="2">The sequence shown here is derived from an EMBL/GenBank/DDBJ whole genome shotgun (WGS) entry which is preliminary data.</text>
</comment>
<accession>A0A916ZQT5</accession>
<proteinExistence type="predicted"/>
<feature type="compositionally biased region" description="Polar residues" evidence="1">
    <location>
        <begin position="55"/>
        <end position="66"/>
    </location>
</feature>
<sequence>MTRQAAAGGKQRKGAEAEKAGADGAGAPGETKWQGRSSAKAVFAAAGKPVKPQGSADNGSLTLSGG</sequence>
<reference evidence="2" key="2">
    <citation type="submission" date="2020-09" db="EMBL/GenBank/DDBJ databases">
        <authorList>
            <person name="Sun Q."/>
            <person name="Zhou Y."/>
        </authorList>
    </citation>
    <scope>NUCLEOTIDE SEQUENCE</scope>
    <source>
        <strain evidence="2">CGMCC 1.15367</strain>
    </source>
</reference>
<evidence type="ECO:0000313" key="2">
    <source>
        <dbReference type="EMBL" id="GGE09666.1"/>
    </source>
</evidence>
<dbReference type="Proteomes" id="UP000644699">
    <property type="component" value="Unassembled WGS sequence"/>
</dbReference>
<evidence type="ECO:0000256" key="1">
    <source>
        <dbReference type="SAM" id="MobiDB-lite"/>
    </source>
</evidence>
<gene>
    <name evidence="2" type="ORF">GCM10011390_30950</name>
</gene>
<reference evidence="2" key="1">
    <citation type="journal article" date="2014" name="Int. J. Syst. Evol. Microbiol.">
        <title>Complete genome sequence of Corynebacterium casei LMG S-19264T (=DSM 44701T), isolated from a smear-ripened cheese.</title>
        <authorList>
            <consortium name="US DOE Joint Genome Institute (JGI-PGF)"/>
            <person name="Walter F."/>
            <person name="Albersmeier A."/>
            <person name="Kalinowski J."/>
            <person name="Ruckert C."/>
        </authorList>
    </citation>
    <scope>NUCLEOTIDE SEQUENCE</scope>
    <source>
        <strain evidence="2">CGMCC 1.15367</strain>
    </source>
</reference>
<protein>
    <submittedName>
        <fullName evidence="2">Uncharacterized protein</fullName>
    </submittedName>
</protein>
<organism evidence="2 3">
    <name type="scientific">Aureimonas endophytica</name>
    <dbReference type="NCBI Taxonomy" id="2027858"/>
    <lineage>
        <taxon>Bacteria</taxon>
        <taxon>Pseudomonadati</taxon>
        <taxon>Pseudomonadota</taxon>
        <taxon>Alphaproteobacteria</taxon>
        <taxon>Hyphomicrobiales</taxon>
        <taxon>Aurantimonadaceae</taxon>
        <taxon>Aureimonas</taxon>
    </lineage>
</organism>
<name>A0A916ZQT5_9HYPH</name>
<dbReference type="EMBL" id="BMIQ01000004">
    <property type="protein sequence ID" value="GGE09666.1"/>
    <property type="molecule type" value="Genomic_DNA"/>
</dbReference>
<keyword evidence="3" id="KW-1185">Reference proteome</keyword>
<dbReference type="AlphaFoldDB" id="A0A916ZQT5"/>
<feature type="region of interest" description="Disordered" evidence="1">
    <location>
        <begin position="1"/>
        <end position="66"/>
    </location>
</feature>